<evidence type="ECO:0000256" key="10">
    <source>
        <dbReference type="ARBA" id="ARBA00022827"/>
    </source>
</evidence>
<comment type="pathway">
    <text evidence="3 15">Cofactor biosynthesis; FMN biosynthesis; FMN from riboflavin (ATP route): step 1/1.</text>
</comment>
<keyword evidence="8 15" id="KW-0547">Nucleotide-binding</keyword>
<keyword evidence="12" id="KW-0511">Multifunctional enzyme</keyword>
<organism evidence="17 18">
    <name type="scientific">Suicoccus acidiformans</name>
    <dbReference type="NCBI Taxonomy" id="2036206"/>
    <lineage>
        <taxon>Bacteria</taxon>
        <taxon>Bacillati</taxon>
        <taxon>Bacillota</taxon>
        <taxon>Bacilli</taxon>
        <taxon>Lactobacillales</taxon>
        <taxon>Aerococcaceae</taxon>
        <taxon>Suicoccus</taxon>
    </lineage>
</organism>
<dbReference type="GO" id="GO:0006747">
    <property type="term" value="P:FAD biosynthetic process"/>
    <property type="evidence" value="ECO:0007669"/>
    <property type="project" value="UniProtKB-UniRule"/>
</dbReference>
<evidence type="ECO:0000256" key="2">
    <source>
        <dbReference type="ARBA" id="ARBA00004726"/>
    </source>
</evidence>
<dbReference type="GO" id="GO:0008531">
    <property type="term" value="F:riboflavin kinase activity"/>
    <property type="evidence" value="ECO:0007669"/>
    <property type="project" value="UniProtKB-UniRule"/>
</dbReference>
<evidence type="ECO:0000256" key="3">
    <source>
        <dbReference type="ARBA" id="ARBA00005201"/>
    </source>
</evidence>
<dbReference type="GO" id="GO:0009231">
    <property type="term" value="P:riboflavin biosynthetic process"/>
    <property type="evidence" value="ECO:0007669"/>
    <property type="project" value="InterPro"/>
</dbReference>
<evidence type="ECO:0000256" key="8">
    <source>
        <dbReference type="ARBA" id="ARBA00022741"/>
    </source>
</evidence>
<keyword evidence="9 15" id="KW-0418">Kinase</keyword>
<keyword evidence="6 15" id="KW-0808">Transferase</keyword>
<comment type="pathway">
    <text evidence="2 15">Cofactor biosynthesis; FAD biosynthesis; FAD from FMN: step 1/1.</text>
</comment>
<gene>
    <name evidence="17" type="primary">ribF</name>
    <name evidence="17" type="ORF">CL176_05390</name>
</gene>
<dbReference type="InterPro" id="IPR014729">
    <property type="entry name" value="Rossmann-like_a/b/a_fold"/>
</dbReference>
<comment type="catalytic activity">
    <reaction evidence="13 15">
        <text>riboflavin + ATP = FMN + ADP + H(+)</text>
        <dbReference type="Rhea" id="RHEA:14357"/>
        <dbReference type="ChEBI" id="CHEBI:15378"/>
        <dbReference type="ChEBI" id="CHEBI:30616"/>
        <dbReference type="ChEBI" id="CHEBI:57986"/>
        <dbReference type="ChEBI" id="CHEBI:58210"/>
        <dbReference type="ChEBI" id="CHEBI:456216"/>
        <dbReference type="EC" id="2.7.1.26"/>
    </reaction>
</comment>
<evidence type="ECO:0000256" key="1">
    <source>
        <dbReference type="ARBA" id="ARBA00002121"/>
    </source>
</evidence>
<dbReference type="FunFam" id="2.40.30.30:FF:000003">
    <property type="entry name" value="Riboflavin biosynthesis protein"/>
    <property type="match status" value="1"/>
</dbReference>
<sequence>MQVIQLHHPYRPDDIIDESIVLALGFFDGVHLGHQAVIQRAQQEAQLRGIKLAVMTFNQHPKIIYSNIDSQSVKYLSTTDRKLELFEGLGVDVTYLIDYTLDFGMQSPQSFVDEYIVGLKAEVVVAGFDYTYGKKDIANMQTLEGHAKGRFDIIEISELTMHEHKVGSTSIKDLLTHGNLEEANQQLGYIYQTSGYVVPGDQRGRDMGYPTANVKTNPQELLPSIGVYSVEIHVDGQWHQGMASIGYNVTFEGIRDLRCEVNIFDFDRDIYGQQVQIRWHHYLRPEIKFASAEALIEQLQQDEVDSRHFFTEPNY</sequence>
<dbReference type="NCBIfam" id="TIGR00083">
    <property type="entry name" value="ribF"/>
    <property type="match status" value="1"/>
</dbReference>
<reference evidence="17 18" key="1">
    <citation type="submission" date="2017-09" db="EMBL/GenBank/DDBJ databases">
        <title>Complete genome sequence of Oxytococcus suis strain ZY16052.</title>
        <authorList>
            <person name="Li F."/>
        </authorList>
    </citation>
    <scope>NUCLEOTIDE SEQUENCE [LARGE SCALE GENOMIC DNA]</scope>
    <source>
        <strain evidence="17 18">ZY16052</strain>
    </source>
</reference>
<keyword evidence="10 15" id="KW-0274">FAD</keyword>
<dbReference type="InterPro" id="IPR023465">
    <property type="entry name" value="Riboflavin_kinase_dom_sf"/>
</dbReference>
<dbReference type="KEGG" id="abae:CL176_05390"/>
<evidence type="ECO:0000256" key="4">
    <source>
        <dbReference type="ARBA" id="ARBA00022630"/>
    </source>
</evidence>
<evidence type="ECO:0000313" key="18">
    <source>
        <dbReference type="Proteomes" id="UP000263232"/>
    </source>
</evidence>
<dbReference type="GO" id="GO:0009398">
    <property type="term" value="P:FMN biosynthetic process"/>
    <property type="evidence" value="ECO:0007669"/>
    <property type="project" value="UniProtKB-UniRule"/>
</dbReference>
<dbReference type="OrthoDB" id="9803667at2"/>
<keyword evidence="5 15" id="KW-0288">FMN</keyword>
<dbReference type="InterPro" id="IPR015865">
    <property type="entry name" value="Riboflavin_kinase_bac/euk"/>
</dbReference>
<dbReference type="Pfam" id="PF06574">
    <property type="entry name" value="FAD_syn"/>
    <property type="match status" value="1"/>
</dbReference>
<evidence type="ECO:0000256" key="11">
    <source>
        <dbReference type="ARBA" id="ARBA00022840"/>
    </source>
</evidence>
<dbReference type="SUPFAM" id="SSF82114">
    <property type="entry name" value="Riboflavin kinase-like"/>
    <property type="match status" value="1"/>
</dbReference>
<dbReference type="SMART" id="SM00904">
    <property type="entry name" value="Flavokinase"/>
    <property type="match status" value="1"/>
</dbReference>
<evidence type="ECO:0000256" key="7">
    <source>
        <dbReference type="ARBA" id="ARBA00022695"/>
    </source>
</evidence>
<evidence type="ECO:0000256" key="15">
    <source>
        <dbReference type="PIRNR" id="PIRNR004491"/>
    </source>
</evidence>
<feature type="domain" description="Riboflavin kinase" evidence="16">
    <location>
        <begin position="186"/>
        <end position="311"/>
    </location>
</feature>
<dbReference type="InterPro" id="IPR023468">
    <property type="entry name" value="Riboflavin_kinase"/>
</dbReference>
<evidence type="ECO:0000256" key="13">
    <source>
        <dbReference type="ARBA" id="ARBA00047880"/>
    </source>
</evidence>
<name>A0A347WNR1_9LACT</name>
<comment type="similarity">
    <text evidence="15">Belongs to the ribF family.</text>
</comment>
<dbReference type="UniPathway" id="UPA00276">
    <property type="reaction ID" value="UER00406"/>
</dbReference>
<dbReference type="GO" id="GO:0005524">
    <property type="term" value="F:ATP binding"/>
    <property type="evidence" value="ECO:0007669"/>
    <property type="project" value="UniProtKB-UniRule"/>
</dbReference>
<evidence type="ECO:0000256" key="9">
    <source>
        <dbReference type="ARBA" id="ARBA00022777"/>
    </source>
</evidence>
<dbReference type="InterPro" id="IPR015864">
    <property type="entry name" value="FAD_synthase"/>
</dbReference>
<keyword evidence="11 15" id="KW-0067">ATP-binding</keyword>
<evidence type="ECO:0000256" key="12">
    <source>
        <dbReference type="ARBA" id="ARBA00023268"/>
    </source>
</evidence>
<dbReference type="SUPFAM" id="SSF52374">
    <property type="entry name" value="Nucleotidylyl transferase"/>
    <property type="match status" value="1"/>
</dbReference>
<evidence type="ECO:0000259" key="16">
    <source>
        <dbReference type="SMART" id="SM00904"/>
    </source>
</evidence>
<comment type="function">
    <text evidence="1">Catalyzes the phosphorylation of riboflavin to FMN followed by the adenylation of FMN to FAD.</text>
</comment>
<dbReference type="UniPathway" id="UPA00277">
    <property type="reaction ID" value="UER00407"/>
</dbReference>
<dbReference type="FunFam" id="3.40.50.620:FF:000021">
    <property type="entry name" value="Riboflavin biosynthesis protein"/>
    <property type="match status" value="1"/>
</dbReference>
<dbReference type="EMBL" id="CP023434">
    <property type="protein sequence ID" value="AXY26718.1"/>
    <property type="molecule type" value="Genomic_DNA"/>
</dbReference>
<keyword evidence="7 15" id="KW-0548">Nucleotidyltransferase</keyword>
<keyword evidence="4 15" id="KW-0285">Flavoprotein</keyword>
<protein>
    <recommendedName>
        <fullName evidence="15">Riboflavin biosynthesis protein</fullName>
    </recommendedName>
    <domain>
        <recommendedName>
            <fullName evidence="15">Riboflavin kinase</fullName>
            <ecNumber evidence="15">2.7.1.26</ecNumber>
        </recommendedName>
        <alternativeName>
            <fullName evidence="15">Flavokinase</fullName>
        </alternativeName>
    </domain>
    <domain>
        <recommendedName>
            <fullName evidence="15">FMN adenylyltransferase</fullName>
            <ecNumber evidence="15">2.7.7.2</ecNumber>
        </recommendedName>
        <alternativeName>
            <fullName evidence="15">FAD pyrophosphorylase</fullName>
        </alternativeName>
        <alternativeName>
            <fullName evidence="15">FAD synthase</fullName>
        </alternativeName>
    </domain>
</protein>
<dbReference type="Pfam" id="PF01687">
    <property type="entry name" value="Flavokinase"/>
    <property type="match status" value="1"/>
</dbReference>
<dbReference type="Gene3D" id="3.40.50.620">
    <property type="entry name" value="HUPs"/>
    <property type="match status" value="1"/>
</dbReference>
<dbReference type="Gene3D" id="2.40.30.30">
    <property type="entry name" value="Riboflavin kinase-like"/>
    <property type="match status" value="1"/>
</dbReference>
<evidence type="ECO:0000256" key="5">
    <source>
        <dbReference type="ARBA" id="ARBA00022643"/>
    </source>
</evidence>
<dbReference type="Proteomes" id="UP000263232">
    <property type="component" value="Chromosome"/>
</dbReference>
<dbReference type="InterPro" id="IPR002606">
    <property type="entry name" value="Riboflavin_kinase_bac"/>
</dbReference>
<dbReference type="PIRSF" id="PIRSF004491">
    <property type="entry name" value="FAD_Synth"/>
    <property type="match status" value="1"/>
</dbReference>
<proteinExistence type="inferred from homology"/>
<evidence type="ECO:0000313" key="17">
    <source>
        <dbReference type="EMBL" id="AXY26718.1"/>
    </source>
</evidence>
<dbReference type="AlphaFoldDB" id="A0A347WNR1"/>
<dbReference type="RefSeq" id="WP_118991573.1">
    <property type="nucleotide sequence ID" value="NZ_CP023434.1"/>
</dbReference>
<dbReference type="EC" id="2.7.7.2" evidence="15"/>
<evidence type="ECO:0000256" key="14">
    <source>
        <dbReference type="ARBA" id="ARBA00049494"/>
    </source>
</evidence>
<evidence type="ECO:0000256" key="6">
    <source>
        <dbReference type="ARBA" id="ARBA00022679"/>
    </source>
</evidence>
<keyword evidence="18" id="KW-1185">Reference proteome</keyword>
<accession>A0A347WNR1</accession>
<dbReference type="GO" id="GO:0003919">
    <property type="term" value="F:FMN adenylyltransferase activity"/>
    <property type="evidence" value="ECO:0007669"/>
    <property type="project" value="UniProtKB-UniRule"/>
</dbReference>
<dbReference type="CDD" id="cd02064">
    <property type="entry name" value="FAD_synthetase_N"/>
    <property type="match status" value="1"/>
</dbReference>
<dbReference type="PANTHER" id="PTHR22749">
    <property type="entry name" value="RIBOFLAVIN KINASE/FMN ADENYLYLTRANSFERASE"/>
    <property type="match status" value="1"/>
</dbReference>
<dbReference type="PANTHER" id="PTHR22749:SF6">
    <property type="entry name" value="RIBOFLAVIN KINASE"/>
    <property type="match status" value="1"/>
</dbReference>
<dbReference type="EC" id="2.7.1.26" evidence="15"/>
<comment type="catalytic activity">
    <reaction evidence="14 15">
        <text>FMN + ATP + H(+) = FAD + diphosphate</text>
        <dbReference type="Rhea" id="RHEA:17237"/>
        <dbReference type="ChEBI" id="CHEBI:15378"/>
        <dbReference type="ChEBI" id="CHEBI:30616"/>
        <dbReference type="ChEBI" id="CHEBI:33019"/>
        <dbReference type="ChEBI" id="CHEBI:57692"/>
        <dbReference type="ChEBI" id="CHEBI:58210"/>
        <dbReference type="EC" id="2.7.7.2"/>
    </reaction>
</comment>